<dbReference type="EMBL" id="KV750716">
    <property type="protein sequence ID" value="OCL03533.1"/>
    <property type="molecule type" value="Genomic_DNA"/>
</dbReference>
<accession>A0A8E2ERU9</accession>
<dbReference type="Proteomes" id="UP000250140">
    <property type="component" value="Unassembled WGS sequence"/>
</dbReference>
<evidence type="ECO:0000313" key="3">
    <source>
        <dbReference type="Proteomes" id="UP000250140"/>
    </source>
</evidence>
<proteinExistence type="predicted"/>
<keyword evidence="3" id="KW-1185">Reference proteome</keyword>
<feature type="transmembrane region" description="Helical" evidence="1">
    <location>
        <begin position="32"/>
        <end position="54"/>
    </location>
</feature>
<keyword evidence="1" id="KW-0472">Membrane</keyword>
<organism evidence="2 3">
    <name type="scientific">Glonium stellatum</name>
    <dbReference type="NCBI Taxonomy" id="574774"/>
    <lineage>
        <taxon>Eukaryota</taxon>
        <taxon>Fungi</taxon>
        <taxon>Dikarya</taxon>
        <taxon>Ascomycota</taxon>
        <taxon>Pezizomycotina</taxon>
        <taxon>Dothideomycetes</taxon>
        <taxon>Pleosporomycetidae</taxon>
        <taxon>Gloniales</taxon>
        <taxon>Gloniaceae</taxon>
        <taxon>Glonium</taxon>
    </lineage>
</organism>
<reference evidence="2 3" key="1">
    <citation type="journal article" date="2016" name="Nat. Commun.">
        <title>Ectomycorrhizal ecology is imprinted in the genome of the dominant symbiotic fungus Cenococcum geophilum.</title>
        <authorList>
            <consortium name="DOE Joint Genome Institute"/>
            <person name="Peter M."/>
            <person name="Kohler A."/>
            <person name="Ohm R.A."/>
            <person name="Kuo A."/>
            <person name="Krutzmann J."/>
            <person name="Morin E."/>
            <person name="Arend M."/>
            <person name="Barry K.W."/>
            <person name="Binder M."/>
            <person name="Choi C."/>
            <person name="Clum A."/>
            <person name="Copeland A."/>
            <person name="Grisel N."/>
            <person name="Haridas S."/>
            <person name="Kipfer T."/>
            <person name="LaButti K."/>
            <person name="Lindquist E."/>
            <person name="Lipzen A."/>
            <person name="Maire R."/>
            <person name="Meier B."/>
            <person name="Mihaltcheva S."/>
            <person name="Molinier V."/>
            <person name="Murat C."/>
            <person name="Poggeler S."/>
            <person name="Quandt C.A."/>
            <person name="Sperisen C."/>
            <person name="Tritt A."/>
            <person name="Tisserant E."/>
            <person name="Crous P.W."/>
            <person name="Henrissat B."/>
            <person name="Nehls U."/>
            <person name="Egli S."/>
            <person name="Spatafora J.W."/>
            <person name="Grigoriev I.V."/>
            <person name="Martin F.M."/>
        </authorList>
    </citation>
    <scope>NUCLEOTIDE SEQUENCE [LARGE SCALE GENOMIC DNA]</scope>
    <source>
        <strain evidence="2 3">CBS 207.34</strain>
    </source>
</reference>
<protein>
    <submittedName>
        <fullName evidence="2">Uncharacterized protein</fullName>
    </submittedName>
</protein>
<keyword evidence="1" id="KW-0812">Transmembrane</keyword>
<sequence>MPDTITVASYIATGTLCKGSALLPTRPTARQVSLALSVSMGILFFAATIEFVVLARRYKREHKKALELESKPRWLPEKAQEIPEAQRMEIMSREITLREMASLQIDPHELIGTTPWSEIQDNSGVGE</sequence>
<evidence type="ECO:0000313" key="2">
    <source>
        <dbReference type="EMBL" id="OCL03533.1"/>
    </source>
</evidence>
<dbReference type="AlphaFoldDB" id="A0A8E2ERU9"/>
<keyword evidence="1" id="KW-1133">Transmembrane helix</keyword>
<gene>
    <name evidence="2" type="ORF">AOQ84DRAFT_381550</name>
</gene>
<evidence type="ECO:0000256" key="1">
    <source>
        <dbReference type="SAM" id="Phobius"/>
    </source>
</evidence>
<name>A0A8E2ERU9_9PEZI</name>